<reference evidence="1 2" key="1">
    <citation type="submission" date="2019-02" db="EMBL/GenBank/DDBJ databases">
        <title>Complete Genome Sequence and Methylome Analysis of Sphaerotilus natans subsp. sulfidivorans D-507.</title>
        <authorList>
            <person name="Fomenkov A."/>
            <person name="Gridneva E."/>
            <person name="Smolyakov D."/>
            <person name="Dubinina G."/>
            <person name="Vincze T."/>
            <person name="Grabovich M."/>
            <person name="Roberts R.J."/>
        </authorList>
    </citation>
    <scope>NUCLEOTIDE SEQUENCE [LARGE SCALE GENOMIC DNA]</scope>
    <source>
        <strain evidence="1 2">D-507</strain>
    </source>
</reference>
<dbReference type="PROSITE" id="PS50294">
    <property type="entry name" value="WD_REPEATS_REGION"/>
    <property type="match status" value="1"/>
</dbReference>
<proteinExistence type="predicted"/>
<dbReference type="PANTHER" id="PTHR19879">
    <property type="entry name" value="TRANSCRIPTION INITIATION FACTOR TFIID"/>
    <property type="match status" value="1"/>
</dbReference>
<accession>A0A5C1Q1H9</accession>
<dbReference type="SMART" id="SM00320">
    <property type="entry name" value="WD40"/>
    <property type="match status" value="1"/>
</dbReference>
<dbReference type="InterPro" id="IPR011047">
    <property type="entry name" value="Quinoprotein_ADH-like_sf"/>
</dbReference>
<protein>
    <submittedName>
        <fullName evidence="1">Uncharacterized protein</fullName>
    </submittedName>
</protein>
<dbReference type="OrthoDB" id="135039at2"/>
<gene>
    <name evidence="1" type="ORF">EWH46_11695</name>
</gene>
<dbReference type="AlphaFoldDB" id="A0A5C1Q1H9"/>
<sequence>MCSAPSAQPSASSFPLSLLTLHHSAWETVSGGKVSLRLWDAPSGNPISEPLKGHSGPVFSVAFSPDGSRIVSGSADNTLRLWPVLDSWATHLCAKLPRNMTRQEWREWISPDIDYVVQCPGLPVPAD</sequence>
<dbReference type="Gene3D" id="2.130.10.10">
    <property type="entry name" value="YVTN repeat-like/Quinoprotein amine dehydrogenase"/>
    <property type="match status" value="1"/>
</dbReference>
<dbReference type="PANTHER" id="PTHR19879:SF9">
    <property type="entry name" value="TRANSCRIPTION INITIATION FACTOR TFIID SUBUNIT 5"/>
    <property type="match status" value="1"/>
</dbReference>
<dbReference type="InterPro" id="IPR015943">
    <property type="entry name" value="WD40/YVTN_repeat-like_dom_sf"/>
</dbReference>
<dbReference type="Pfam" id="PF00400">
    <property type="entry name" value="WD40"/>
    <property type="match status" value="1"/>
</dbReference>
<dbReference type="KEGG" id="snn:EWH46_11695"/>
<dbReference type="InterPro" id="IPR001680">
    <property type="entry name" value="WD40_rpt"/>
</dbReference>
<dbReference type="Proteomes" id="UP000323522">
    <property type="component" value="Chromosome"/>
</dbReference>
<name>A0A5C1Q1H9_9BURK</name>
<dbReference type="EMBL" id="CP035708">
    <property type="protein sequence ID" value="QEN01377.1"/>
    <property type="molecule type" value="Genomic_DNA"/>
</dbReference>
<evidence type="ECO:0000313" key="2">
    <source>
        <dbReference type="Proteomes" id="UP000323522"/>
    </source>
</evidence>
<organism evidence="1 2">
    <name type="scientific">Sphaerotilus sulfidivorans</name>
    <dbReference type="NCBI Taxonomy" id="639200"/>
    <lineage>
        <taxon>Bacteria</taxon>
        <taxon>Pseudomonadati</taxon>
        <taxon>Pseudomonadota</taxon>
        <taxon>Betaproteobacteria</taxon>
        <taxon>Burkholderiales</taxon>
        <taxon>Sphaerotilaceae</taxon>
        <taxon>Sphaerotilus</taxon>
    </lineage>
</organism>
<dbReference type="SUPFAM" id="SSF50998">
    <property type="entry name" value="Quinoprotein alcohol dehydrogenase-like"/>
    <property type="match status" value="1"/>
</dbReference>
<evidence type="ECO:0000313" key="1">
    <source>
        <dbReference type="EMBL" id="QEN01377.1"/>
    </source>
</evidence>
<dbReference type="PROSITE" id="PS50082">
    <property type="entry name" value="WD_REPEATS_2"/>
    <property type="match status" value="1"/>
</dbReference>